<dbReference type="PANTHER" id="PTHR11223">
    <property type="entry name" value="EXPORTIN 1/5"/>
    <property type="match status" value="1"/>
</dbReference>
<dbReference type="GO" id="GO:0006405">
    <property type="term" value="P:RNA export from nucleus"/>
    <property type="evidence" value="ECO:0000318"/>
    <property type="project" value="GO_Central"/>
</dbReference>
<dbReference type="GO" id="GO:0005737">
    <property type="term" value="C:cytoplasm"/>
    <property type="evidence" value="ECO:0000318"/>
    <property type="project" value="GO_Central"/>
</dbReference>
<reference evidence="3 4" key="1">
    <citation type="submission" date="2009-12" db="EMBL/GenBank/DDBJ databases">
        <title>The draft genome of Batrachochytrium dendrobatidis.</title>
        <authorList>
            <consortium name="US DOE Joint Genome Institute (JGI-PGF)"/>
            <person name="Kuo A."/>
            <person name="Salamov A."/>
            <person name="Schmutz J."/>
            <person name="Lucas S."/>
            <person name="Pitluck S."/>
            <person name="Rosenblum E."/>
            <person name="Stajich J."/>
            <person name="Eisen M."/>
            <person name="Grigoriev I.V."/>
        </authorList>
    </citation>
    <scope>NUCLEOTIDE SEQUENCE [LARGE SCALE GENOMIC DNA]</scope>
    <source>
        <strain evidence="4">JAM81 / FGSC 10211</strain>
    </source>
</reference>
<dbReference type="AlphaFoldDB" id="F4P882"/>
<dbReference type="InParanoid" id="F4P882"/>
<dbReference type="InterPro" id="IPR013598">
    <property type="entry name" value="Exportin-1/Importin-b-like"/>
</dbReference>
<dbReference type="Pfam" id="PF08389">
    <property type="entry name" value="Xpo1"/>
    <property type="match status" value="1"/>
</dbReference>
<gene>
    <name evidence="3" type="ORF">BATDEDRAFT_90504</name>
</gene>
<dbReference type="EMBL" id="GL882888">
    <property type="protein sequence ID" value="EGF78761.1"/>
    <property type="molecule type" value="Genomic_DNA"/>
</dbReference>
<feature type="domain" description="Exportin-1/Importin-beta-like" evidence="1">
    <location>
        <begin position="71"/>
        <end position="146"/>
    </location>
</feature>
<dbReference type="GeneID" id="18243903"/>
<dbReference type="GO" id="GO:0005634">
    <property type="term" value="C:nucleus"/>
    <property type="evidence" value="ECO:0000318"/>
    <property type="project" value="GO_Central"/>
</dbReference>
<dbReference type="InterPro" id="IPR011989">
    <property type="entry name" value="ARM-like"/>
</dbReference>
<dbReference type="InterPro" id="IPR045478">
    <property type="entry name" value="Exportin-5_C"/>
</dbReference>
<sequence length="901" mass="102055">MPEAPFLGLHLAYATSQLPSHVRHFGLGLIESVIKYKWKSSTYSDDQREIIKSSIFQLCDSGLGNNIQETRLITEKLAKIFVELAKRTWPLEWTSMDVQLRALYQKHMGGRILVLLFYKSLAEDVFIFEDDVVTSRKKELSTALMSVTVGTGILHNMLSKPIDPSQTGVSNRQDLQLLMQLIVADPDNEGWFTRWSTAIETLACAMTSKSENHAQSDAERLLVLTLNCLAVFLDWVLLESVIETRTLYRLLQLHTVQSNSVRLASADCLTVLFSRNIRPLDPIRMTCLWQPLFADGQLDLIVAAWIGVYAPYSSLNIEQAQQDVFIPECDYIYLKRLAHAIASLGNYQICFRKNTVCPQRFEEYMQLILLMISHPSLIVSGHAVSFLLEAIKHDFIRVRSAMSNKSLPGYRYAAIDFDTDFEIDHASMGSTQRMTDAIRLIPPILPDKVFEWLRAKCTSMLNSPTISSSECQAISTMTDCIMSGIPSESVRGSDINQIELAKSIMLLLVQLIDYNGNQNMAIVIYQLQMIVAFSEYMDLYPEILLKCLEKPNEKDFIQQQKILSESTRNLRRKAAASLVRIGSTMPNLLQPLLPQIMPLVSNYIQSSQLMRIEQTLMIEFLVAIICGSSMEIHSKSSMLQDVLAWDLAHFKSFEPYSVFDVQFFDSIGVNTLVQMERELKATKSPVGKAHDMLGAATSLRNSWSASFNAIWNYLKRIRHSQLNKISDGSAGAPIAVSNVWPEIVVHILPQILATIKQVFKLLILYRAKFALVCIHESWSPKVLSTLPPDFAQLRLLTKTERAMLLGSYFAEKDHEDTSVLDPESAFEDHLKRICGWFGRMREISYQLLATLSTMGTDFYLIQNLPDTIISSVFSNPQDLAPQHLKSIIYILLCSFIFIEPC</sequence>
<dbReference type="RefSeq" id="XP_006680964.1">
    <property type="nucleotide sequence ID" value="XM_006680901.1"/>
</dbReference>
<dbReference type="HOGENOM" id="CLU_002828_0_0_1"/>
<dbReference type="Gene3D" id="1.25.10.10">
    <property type="entry name" value="Leucine-rich Repeat Variant"/>
    <property type="match status" value="1"/>
</dbReference>
<dbReference type="FunCoup" id="F4P882">
    <property type="interactions" value="717"/>
</dbReference>
<dbReference type="Proteomes" id="UP000007241">
    <property type="component" value="Unassembled WGS sequence"/>
</dbReference>
<proteinExistence type="predicted"/>
<name>F4P882_BATDJ</name>
<dbReference type="GO" id="GO:0006611">
    <property type="term" value="P:protein export from nucleus"/>
    <property type="evidence" value="ECO:0007669"/>
    <property type="project" value="InterPro"/>
</dbReference>
<dbReference type="GO" id="GO:0003723">
    <property type="term" value="F:RNA binding"/>
    <property type="evidence" value="ECO:0000318"/>
    <property type="project" value="GO_Central"/>
</dbReference>
<evidence type="ECO:0000259" key="1">
    <source>
        <dbReference type="Pfam" id="PF08389"/>
    </source>
</evidence>
<keyword evidence="4" id="KW-1185">Reference proteome</keyword>
<dbReference type="OrthoDB" id="2215036at2759"/>
<accession>F4P882</accession>
<dbReference type="STRING" id="684364.F4P882"/>
<evidence type="ECO:0000313" key="4">
    <source>
        <dbReference type="Proteomes" id="UP000007241"/>
    </source>
</evidence>
<dbReference type="SUPFAM" id="SSF48371">
    <property type="entry name" value="ARM repeat"/>
    <property type="match status" value="1"/>
</dbReference>
<dbReference type="GO" id="GO:0005049">
    <property type="term" value="F:nuclear export signal receptor activity"/>
    <property type="evidence" value="ECO:0000318"/>
    <property type="project" value="GO_Central"/>
</dbReference>
<evidence type="ECO:0000259" key="2">
    <source>
        <dbReference type="Pfam" id="PF19273"/>
    </source>
</evidence>
<dbReference type="Pfam" id="PF19273">
    <property type="entry name" value="Exportin-5"/>
    <property type="match status" value="1"/>
</dbReference>
<evidence type="ECO:0000313" key="3">
    <source>
        <dbReference type="EMBL" id="EGF78761.1"/>
    </source>
</evidence>
<protein>
    <submittedName>
        <fullName evidence="3">Uncharacterized protein</fullName>
    </submittedName>
</protein>
<feature type="domain" description="Exportin-5 C-terminal" evidence="2">
    <location>
        <begin position="392"/>
        <end position="896"/>
    </location>
</feature>
<organism evidence="3 4">
    <name type="scientific">Batrachochytrium dendrobatidis (strain JAM81 / FGSC 10211)</name>
    <name type="common">Frog chytrid fungus</name>
    <dbReference type="NCBI Taxonomy" id="684364"/>
    <lineage>
        <taxon>Eukaryota</taxon>
        <taxon>Fungi</taxon>
        <taxon>Fungi incertae sedis</taxon>
        <taxon>Chytridiomycota</taxon>
        <taxon>Chytridiomycota incertae sedis</taxon>
        <taxon>Chytridiomycetes</taxon>
        <taxon>Rhizophydiales</taxon>
        <taxon>Rhizophydiales incertae sedis</taxon>
        <taxon>Batrachochytrium</taxon>
    </lineage>
</organism>
<dbReference type="OMA" id="IAKRSWG"/>
<dbReference type="InterPro" id="IPR016024">
    <property type="entry name" value="ARM-type_fold"/>
</dbReference>
<dbReference type="PANTHER" id="PTHR11223:SF3">
    <property type="entry name" value="EXPORTIN-5"/>
    <property type="match status" value="1"/>
</dbReference>
<dbReference type="InterPro" id="IPR045065">
    <property type="entry name" value="XPO1/5"/>
</dbReference>